<reference evidence="3" key="1">
    <citation type="submission" date="2019-04" db="EMBL/GenBank/DDBJ databases">
        <title>Sequencing of skin fungus with MAO and IRED activity.</title>
        <authorList>
            <person name="Marsaioli A.J."/>
            <person name="Bonatto J.M.C."/>
            <person name="Reis Junior O."/>
        </authorList>
    </citation>
    <scope>NUCLEOTIDE SEQUENCE</scope>
    <source>
        <strain evidence="3">30M1</strain>
    </source>
</reference>
<comment type="caution">
    <text evidence="3">The sequence shown here is derived from an EMBL/GenBank/DDBJ whole genome shotgun (WGS) entry which is preliminary data.</text>
</comment>
<feature type="compositionally biased region" description="Polar residues" evidence="2">
    <location>
        <begin position="362"/>
        <end position="372"/>
    </location>
</feature>
<feature type="region of interest" description="Disordered" evidence="2">
    <location>
        <begin position="303"/>
        <end position="381"/>
    </location>
</feature>
<gene>
    <name evidence="3" type="ORF">E8E13_005103</name>
</gene>
<evidence type="ECO:0000256" key="1">
    <source>
        <dbReference type="ARBA" id="ARBA00025758"/>
    </source>
</evidence>
<dbReference type="GO" id="GO:0000387">
    <property type="term" value="P:spliceosomal snRNP assembly"/>
    <property type="evidence" value="ECO:0007669"/>
    <property type="project" value="InterPro"/>
</dbReference>
<protein>
    <submittedName>
        <fullName evidence="3">Uncharacterized protein</fullName>
    </submittedName>
</protein>
<sequence length="519" mass="57362">MAGPPARTNLAVTRDGATYNKLQRPDNLFEKSPALDKTNERKRECAAIDGHEVAPDSENKRAKTQHAGPTASTIQLFNDGHKHRSGAQHGENGMRMTLPIDEGELYDSDDSLGEALAYLRSVRQGAFYQDGAWISIDESHKTTYDEGDLKQGFADPQELYYKQLIGRFGSLRGTLSERVASKSTGLNAGSSQVSSKEPPSTRHEWLYVIDREYPSMAQVFQLDERSIRRGLEYCAHAMDRFDTISPQKSCWIWTLLALSGDVGTMDSEKISCIRELGNKAGEIRNNLIRDQNKMSEDRSIYRDLAGDENERTEPSRPDTRDASEDKEDLDSGYVRSDKKASEPETSLKKAILPRQGDAPLCTPSSIPSSGSCDNDERSNPAMNDTALKQARARLLAQLGDNLVQTGMPKSKTPITDEAYPYCSDQTGEDLDGPQGAVRKRIIPSRAEAERQRQMMRDSASSSTSGSPFGHAESSITTCPVGGGDTCISDINTRVTIDMILTVAAECYGQRDLLKFRIPW</sequence>
<evidence type="ECO:0000256" key="2">
    <source>
        <dbReference type="SAM" id="MobiDB-lite"/>
    </source>
</evidence>
<dbReference type="GO" id="GO:0032797">
    <property type="term" value="C:SMN complex"/>
    <property type="evidence" value="ECO:0007669"/>
    <property type="project" value="TreeGrafter"/>
</dbReference>
<dbReference type="GO" id="GO:0005634">
    <property type="term" value="C:nucleus"/>
    <property type="evidence" value="ECO:0007669"/>
    <property type="project" value="TreeGrafter"/>
</dbReference>
<dbReference type="OrthoDB" id="428895at2759"/>
<dbReference type="PANTHER" id="PTHR12794">
    <property type="entry name" value="GEMIN2"/>
    <property type="match status" value="1"/>
</dbReference>
<keyword evidence="4" id="KW-1185">Reference proteome</keyword>
<evidence type="ECO:0000313" key="4">
    <source>
        <dbReference type="Proteomes" id="UP000801428"/>
    </source>
</evidence>
<feature type="region of interest" description="Disordered" evidence="2">
    <location>
        <begin position="48"/>
        <end position="72"/>
    </location>
</feature>
<dbReference type="AlphaFoldDB" id="A0A9P4THJ5"/>
<dbReference type="EMBL" id="SWKU01000008">
    <property type="protein sequence ID" value="KAF3004141.1"/>
    <property type="molecule type" value="Genomic_DNA"/>
</dbReference>
<feature type="compositionally biased region" description="Basic and acidic residues" evidence="2">
    <location>
        <begin position="335"/>
        <end position="347"/>
    </location>
</feature>
<name>A0A9P4THJ5_CURKU</name>
<accession>A0A9P4THJ5</accession>
<evidence type="ECO:0000313" key="3">
    <source>
        <dbReference type="EMBL" id="KAF3004141.1"/>
    </source>
</evidence>
<comment type="similarity">
    <text evidence="1">Belongs to the gemin-2 family.</text>
</comment>
<dbReference type="PANTHER" id="PTHR12794:SF0">
    <property type="entry name" value="GEM-ASSOCIATED PROTEIN 2"/>
    <property type="match status" value="1"/>
</dbReference>
<feature type="region of interest" description="Disordered" evidence="2">
    <location>
        <begin position="447"/>
        <end position="476"/>
    </location>
</feature>
<dbReference type="Proteomes" id="UP000801428">
    <property type="component" value="Unassembled WGS sequence"/>
</dbReference>
<dbReference type="InterPro" id="IPR035426">
    <property type="entry name" value="Gemin2/Brr1"/>
</dbReference>
<proteinExistence type="inferred from homology"/>
<feature type="compositionally biased region" description="Basic and acidic residues" evidence="2">
    <location>
        <begin position="48"/>
        <end position="61"/>
    </location>
</feature>
<feature type="compositionally biased region" description="Basic and acidic residues" evidence="2">
    <location>
        <begin position="303"/>
        <end position="323"/>
    </location>
</feature>
<dbReference type="Gene3D" id="1.20.58.1070">
    <property type="match status" value="1"/>
</dbReference>
<organism evidence="3 4">
    <name type="scientific">Curvularia kusanoi</name>
    <name type="common">Cochliobolus kusanoi</name>
    <dbReference type="NCBI Taxonomy" id="90978"/>
    <lineage>
        <taxon>Eukaryota</taxon>
        <taxon>Fungi</taxon>
        <taxon>Dikarya</taxon>
        <taxon>Ascomycota</taxon>
        <taxon>Pezizomycotina</taxon>
        <taxon>Dothideomycetes</taxon>
        <taxon>Pleosporomycetidae</taxon>
        <taxon>Pleosporales</taxon>
        <taxon>Pleosporineae</taxon>
        <taxon>Pleosporaceae</taxon>
        <taxon>Curvularia</taxon>
    </lineage>
</organism>
<dbReference type="Pfam" id="PF04938">
    <property type="entry name" value="SIP1"/>
    <property type="match status" value="1"/>
</dbReference>